<comment type="caution">
    <text evidence="3">The sequence shown here is derived from an EMBL/GenBank/DDBJ whole genome shotgun (WGS) entry which is preliminary data.</text>
</comment>
<dbReference type="RefSeq" id="WP_054557551.1">
    <property type="nucleotide sequence ID" value="NZ_LDJX01000001.1"/>
</dbReference>
<proteinExistence type="predicted"/>
<keyword evidence="4" id="KW-1185">Reference proteome</keyword>
<keyword evidence="1" id="KW-0812">Transmembrane</keyword>
<dbReference type="PATRIC" id="fig|1300341.3.peg.245"/>
<feature type="domain" description="BRCT" evidence="2">
    <location>
        <begin position="581"/>
        <end position="655"/>
    </location>
</feature>
<dbReference type="InterPro" id="IPR001357">
    <property type="entry name" value="BRCT_dom"/>
</dbReference>
<feature type="transmembrane region" description="Helical" evidence="1">
    <location>
        <begin position="651"/>
        <end position="669"/>
    </location>
</feature>
<organism evidence="3 4">
    <name type="scientific">Croceitalea dokdonensis DOKDO 023</name>
    <dbReference type="NCBI Taxonomy" id="1300341"/>
    <lineage>
        <taxon>Bacteria</taxon>
        <taxon>Pseudomonadati</taxon>
        <taxon>Bacteroidota</taxon>
        <taxon>Flavobacteriia</taxon>
        <taxon>Flavobacteriales</taxon>
        <taxon>Flavobacteriaceae</taxon>
        <taxon>Croceitalea</taxon>
    </lineage>
</organism>
<keyword evidence="1" id="KW-1133">Transmembrane helix</keyword>
<dbReference type="AlphaFoldDB" id="A0A0P7AYT0"/>
<feature type="transmembrane region" description="Helical" evidence="1">
    <location>
        <begin position="36"/>
        <end position="53"/>
    </location>
</feature>
<gene>
    <name evidence="3" type="ORF">I595_245</name>
</gene>
<name>A0A0P7AYT0_9FLAO</name>
<dbReference type="PROSITE" id="PS50172">
    <property type="entry name" value="BRCT"/>
    <property type="match status" value="1"/>
</dbReference>
<dbReference type="Proteomes" id="UP000050280">
    <property type="component" value="Unassembled WGS sequence"/>
</dbReference>
<sequence length="675" mass="75377">MQASSMFFVVLAVLLAFGIAWFQYSKKAIPKKLARLLAGLRFFSVLGLLLLLINPQLEKNEFSIEKPMLTVLADNTESIAYLEGQNSLAQVFESLTQDADLQERFQLNSFVFGDKLGAPDSLSFDAQVSDISKALKTIQDTGGTGNEAIVLLTDGNQTLGADYSFLNFRPNITIYPVVIGDTTKVDDLSITNVNVNTYAFLKNKFPVEATVVYSGEERVQKEFTIRLDNTIVYKESLNFSAQDNTKTINTLIAASRVGVKNLQISIATLTQEKNTANNTRVAAIEVIDEKTKVSLVSDIKHPDLGLFIKSIEANEQRKVTVYKSGMADSQMEETDVFILYQPTNAFKSVFDHIKKSGAGCLIVTGTQTDWRFLSQIAPGVSKTPFNQYEEILPVKNNGFSSFDISAFSMEGFPPLNSVLGELSVEGKPDILAYQNIKGTTLESPLFFIKEDGAKKAYLLGENVWKWRVQTYRNTGSFESFDNFVDQLMLYLTDNQRKERLNVRYERLYGPEVTPVISAAFFDKSYRFVSDASVMISITDEKTATIRSFPMLLTGTNYTADIADLPAGNYSFIVTVENTNYSKKGSFKVLDFALEEQFTSANDEKLLQLAESTGGTLVYKDGVSELTNLLSTDSKYVPIQKTTKIKVSLIDFRWLLLFLVITLAVEWFVLKYNGLL</sequence>
<protein>
    <recommendedName>
        <fullName evidence="2">BRCT domain-containing protein</fullName>
    </recommendedName>
</protein>
<evidence type="ECO:0000256" key="1">
    <source>
        <dbReference type="SAM" id="Phobius"/>
    </source>
</evidence>
<evidence type="ECO:0000259" key="2">
    <source>
        <dbReference type="PROSITE" id="PS50172"/>
    </source>
</evidence>
<accession>A0A0P7AYT0</accession>
<dbReference type="PANTHER" id="PTHR37947">
    <property type="entry name" value="BLL2462 PROTEIN"/>
    <property type="match status" value="1"/>
</dbReference>
<evidence type="ECO:0000313" key="4">
    <source>
        <dbReference type="Proteomes" id="UP000050280"/>
    </source>
</evidence>
<evidence type="ECO:0000313" key="3">
    <source>
        <dbReference type="EMBL" id="KPM33342.1"/>
    </source>
</evidence>
<dbReference type="OrthoDB" id="9763076at2"/>
<feature type="transmembrane region" description="Helical" evidence="1">
    <location>
        <begin position="6"/>
        <end position="24"/>
    </location>
</feature>
<dbReference type="EMBL" id="LDJX01000001">
    <property type="protein sequence ID" value="KPM33342.1"/>
    <property type="molecule type" value="Genomic_DNA"/>
</dbReference>
<keyword evidence="1" id="KW-0472">Membrane</keyword>
<reference evidence="3 4" key="1">
    <citation type="submission" date="2015-09" db="EMBL/GenBank/DDBJ databases">
        <title>Genome sequence of the marine flavobacterium Croceitalea dokdonensis DOKDO 023 that contains proton- and sodium-pumping rhodopsins.</title>
        <authorList>
            <person name="Kwon S.-K."/>
            <person name="Lee H.K."/>
            <person name="Kwak M.-J."/>
            <person name="Kim J.F."/>
        </authorList>
    </citation>
    <scope>NUCLEOTIDE SEQUENCE [LARGE SCALE GENOMIC DNA]</scope>
    <source>
        <strain evidence="3 4">DOKDO 023</strain>
    </source>
</reference>
<dbReference type="STRING" id="1300341.I595_245"/>
<dbReference type="PANTHER" id="PTHR37947:SF1">
    <property type="entry name" value="BLL2462 PROTEIN"/>
    <property type="match status" value="1"/>
</dbReference>